<feature type="domain" description="FP protein C-terminal" evidence="3">
    <location>
        <begin position="192"/>
        <end position="244"/>
    </location>
</feature>
<feature type="compositionally biased region" description="Low complexity" evidence="2">
    <location>
        <begin position="14"/>
        <end position="26"/>
    </location>
</feature>
<feature type="coiled-coil region" evidence="1">
    <location>
        <begin position="48"/>
        <end position="89"/>
    </location>
</feature>
<dbReference type="EMBL" id="HBUF01537856">
    <property type="protein sequence ID" value="CAG6753920.1"/>
    <property type="molecule type" value="Transcribed_RNA"/>
</dbReference>
<dbReference type="EMBL" id="HBUF01537857">
    <property type="protein sequence ID" value="CAG6753921.1"/>
    <property type="molecule type" value="Transcribed_RNA"/>
</dbReference>
<dbReference type="InterPro" id="IPR057251">
    <property type="entry name" value="FP_C"/>
</dbReference>
<dbReference type="AlphaFoldDB" id="A0A8D8VUZ7"/>
<evidence type="ECO:0000256" key="1">
    <source>
        <dbReference type="SAM" id="Coils"/>
    </source>
</evidence>
<proteinExistence type="predicted"/>
<dbReference type="Pfam" id="PF25298">
    <property type="entry name" value="Baculo_FP_2nd"/>
    <property type="match status" value="1"/>
</dbReference>
<dbReference type="EMBL" id="HBUF01234261">
    <property type="protein sequence ID" value="CAG6674582.1"/>
    <property type="molecule type" value="Transcribed_RNA"/>
</dbReference>
<dbReference type="EMBL" id="HBUF01412761">
    <property type="protein sequence ID" value="CAG6739356.1"/>
    <property type="molecule type" value="Transcribed_RNA"/>
</dbReference>
<dbReference type="EMBL" id="HBUF01095544">
    <property type="protein sequence ID" value="CAG6636752.1"/>
    <property type="molecule type" value="Transcribed_RNA"/>
</dbReference>
<sequence length="245" mass="28443">MANDTKSNTKETKSSSGSSGSGTPKQGENDLVTVKEMKGYFKKVLDKLEGITNQLNGALEENKKLRQEADKRDQQIHGLQKTVDQLQQRTRINNLEIANFPMTQNENPVEVVKEIAKHVGVEIKEEDIQAAHRVDRFDKKEKNIVVQFCSRWKKNILLQAWTNHRKTNRKTTANKINNALPEREIYLSEHLTPKNKILLRKTKQRIREVGWKYTWTKEGTIYARKNEQDKRRIPITEEADLLQIA</sequence>
<accession>A0A8D8VUZ7</accession>
<dbReference type="SUPFAM" id="SSF111469">
    <property type="entry name" value="Geminin coiled-coil domain"/>
    <property type="match status" value="1"/>
</dbReference>
<feature type="region of interest" description="Disordered" evidence="2">
    <location>
        <begin position="1"/>
        <end position="31"/>
    </location>
</feature>
<name>A0A8D8VUZ7_9HEMI</name>
<evidence type="ECO:0000259" key="3">
    <source>
        <dbReference type="Pfam" id="PF25298"/>
    </source>
</evidence>
<protein>
    <recommendedName>
        <fullName evidence="3">FP protein C-terminal domain-containing protein</fullName>
    </recommendedName>
</protein>
<evidence type="ECO:0000313" key="4">
    <source>
        <dbReference type="EMBL" id="CAG6636752.1"/>
    </source>
</evidence>
<organism evidence="4">
    <name type="scientific">Cacopsylla melanoneura</name>
    <dbReference type="NCBI Taxonomy" id="428564"/>
    <lineage>
        <taxon>Eukaryota</taxon>
        <taxon>Metazoa</taxon>
        <taxon>Ecdysozoa</taxon>
        <taxon>Arthropoda</taxon>
        <taxon>Hexapoda</taxon>
        <taxon>Insecta</taxon>
        <taxon>Pterygota</taxon>
        <taxon>Neoptera</taxon>
        <taxon>Paraneoptera</taxon>
        <taxon>Hemiptera</taxon>
        <taxon>Sternorrhyncha</taxon>
        <taxon>Psylloidea</taxon>
        <taxon>Psyllidae</taxon>
        <taxon>Psyllinae</taxon>
        <taxon>Cacopsylla</taxon>
    </lineage>
</organism>
<evidence type="ECO:0000256" key="2">
    <source>
        <dbReference type="SAM" id="MobiDB-lite"/>
    </source>
</evidence>
<reference evidence="4" key="1">
    <citation type="submission" date="2021-05" db="EMBL/GenBank/DDBJ databases">
        <authorList>
            <person name="Alioto T."/>
            <person name="Alioto T."/>
            <person name="Gomez Garrido J."/>
        </authorList>
    </citation>
    <scope>NUCLEOTIDE SEQUENCE</scope>
</reference>
<keyword evidence="1" id="KW-0175">Coiled coil</keyword>